<evidence type="ECO:0000313" key="8">
    <source>
        <dbReference type="Proteomes" id="UP000298416"/>
    </source>
</evidence>
<gene>
    <name evidence="7" type="ORF">SASPL_106087</name>
</gene>
<dbReference type="Pfam" id="PF03999">
    <property type="entry name" value="MAP65_ASE1"/>
    <property type="match status" value="2"/>
</dbReference>
<dbReference type="GO" id="GO:0008017">
    <property type="term" value="F:microtubule binding"/>
    <property type="evidence" value="ECO:0007669"/>
    <property type="project" value="InterPro"/>
</dbReference>
<dbReference type="GO" id="GO:0005737">
    <property type="term" value="C:cytoplasm"/>
    <property type="evidence" value="ECO:0007669"/>
    <property type="project" value="TreeGrafter"/>
</dbReference>
<protein>
    <recommendedName>
        <fullName evidence="9">Cytoskeleton-associated protein 5</fullName>
    </recommendedName>
</protein>
<dbReference type="GO" id="GO:0005874">
    <property type="term" value="C:microtubule"/>
    <property type="evidence" value="ECO:0007669"/>
    <property type="project" value="UniProtKB-KW"/>
</dbReference>
<reference evidence="7" key="2">
    <citation type="submission" date="2020-08" db="EMBL/GenBank/DDBJ databases">
        <title>Plant Genome Project.</title>
        <authorList>
            <person name="Zhang R.-G."/>
        </authorList>
    </citation>
    <scope>NUCLEOTIDE SEQUENCE</scope>
    <source>
        <strain evidence="7">Huo1</strain>
        <tissue evidence="7">Leaf</tissue>
    </source>
</reference>
<proteinExistence type="inferred from homology"/>
<dbReference type="PANTHER" id="PTHR19321:SF7">
    <property type="entry name" value="65-KDA MICROTUBULE-ASSOCIATED PROTEIN 3"/>
    <property type="match status" value="1"/>
</dbReference>
<organism evidence="7">
    <name type="scientific">Salvia splendens</name>
    <name type="common">Scarlet sage</name>
    <dbReference type="NCBI Taxonomy" id="180675"/>
    <lineage>
        <taxon>Eukaryota</taxon>
        <taxon>Viridiplantae</taxon>
        <taxon>Streptophyta</taxon>
        <taxon>Embryophyta</taxon>
        <taxon>Tracheophyta</taxon>
        <taxon>Spermatophyta</taxon>
        <taxon>Magnoliopsida</taxon>
        <taxon>eudicotyledons</taxon>
        <taxon>Gunneridae</taxon>
        <taxon>Pentapetalae</taxon>
        <taxon>asterids</taxon>
        <taxon>lamiids</taxon>
        <taxon>Lamiales</taxon>
        <taxon>Lamiaceae</taxon>
        <taxon>Nepetoideae</taxon>
        <taxon>Mentheae</taxon>
        <taxon>Salviinae</taxon>
        <taxon>Salvia</taxon>
        <taxon>Salvia subgen. Calosphace</taxon>
        <taxon>core Calosphace</taxon>
    </lineage>
</organism>
<evidence type="ECO:0000256" key="1">
    <source>
        <dbReference type="ARBA" id="ARBA00004245"/>
    </source>
</evidence>
<evidence type="ECO:0000256" key="6">
    <source>
        <dbReference type="SAM" id="SignalP"/>
    </source>
</evidence>
<evidence type="ECO:0000256" key="4">
    <source>
        <dbReference type="ARBA" id="ARBA00023212"/>
    </source>
</evidence>
<dbReference type="AlphaFoldDB" id="A0A8X8YL62"/>
<keyword evidence="4" id="KW-0963">Cytoplasm</keyword>
<dbReference type="GO" id="GO:0000226">
    <property type="term" value="P:microtubule cytoskeleton organization"/>
    <property type="evidence" value="ECO:0007669"/>
    <property type="project" value="InterPro"/>
</dbReference>
<feature type="chain" id="PRO_5036469345" description="Cytoskeleton-associated protein 5" evidence="6">
    <location>
        <begin position="20"/>
        <end position="466"/>
    </location>
</feature>
<dbReference type="EMBL" id="PNBA02000002">
    <property type="protein sequence ID" value="KAG6434451.1"/>
    <property type="molecule type" value="Genomic_DNA"/>
</dbReference>
<evidence type="ECO:0008006" key="9">
    <source>
        <dbReference type="Google" id="ProtNLM"/>
    </source>
</evidence>
<dbReference type="GO" id="GO:0005819">
    <property type="term" value="C:spindle"/>
    <property type="evidence" value="ECO:0007669"/>
    <property type="project" value="TreeGrafter"/>
</dbReference>
<keyword evidence="3" id="KW-0493">Microtubule</keyword>
<reference evidence="7" key="1">
    <citation type="submission" date="2018-01" db="EMBL/GenBank/DDBJ databases">
        <authorList>
            <person name="Mao J.F."/>
        </authorList>
    </citation>
    <scope>NUCLEOTIDE SEQUENCE</scope>
    <source>
        <strain evidence="7">Huo1</strain>
        <tissue evidence="7">Leaf</tissue>
    </source>
</reference>
<evidence type="ECO:0000256" key="2">
    <source>
        <dbReference type="ARBA" id="ARBA00006187"/>
    </source>
</evidence>
<name>A0A8X8YL62_SALSN</name>
<feature type="compositionally biased region" description="Low complexity" evidence="5">
    <location>
        <begin position="413"/>
        <end position="426"/>
    </location>
</feature>
<accession>A0A8X8YL62</accession>
<comment type="similarity">
    <text evidence="2">Belongs to the MAP65/ASE1 family.</text>
</comment>
<feature type="signal peptide" evidence="6">
    <location>
        <begin position="1"/>
        <end position="19"/>
    </location>
</feature>
<sequence length="466" mass="50482">MNELLHLLKIINALCSVLGMDFKSTICSVHPSLDNACKKKSISADTMQGLSAMIFRLKNVKLQRMQKLQEIAMTMIELWTLMDTPVEEQQMFQNVTLTIAAAENEITDPNSLVKRAISYSLNLAGAISPSYLLEELEAQITKDDNRYNAGRGAHLMLKRAEKACVLVNKIPGMVDGLKSRVKAWEKERNAELLYDGVGLISMIDQYSELKRLKERGQKKLQGQLVAEQEAIYGSKPSPSKSGAKSLRPSTGGVASKRFSLGGAALDKATPSSRSLNKNKSVKRQTLNNNHHTGLAVPACVTNSLLTNSAISVCALIMISLDYTGKKKNMNSGAAKQHSSSASISHHSGSAALRKALSPLSSLCSNVIIQQEDKNTKNGAVQDAESGGYKTPVAATATKRYTANDESRTPKRVPIPVAATPPTASSPMRTAMTPFTPSVRATQQVEYSYEERRAGFAVAKALSLVDV</sequence>
<comment type="caution">
    <text evidence="7">The sequence shown here is derived from an EMBL/GenBank/DDBJ whole genome shotgun (WGS) entry which is preliminary data.</text>
</comment>
<keyword evidence="8" id="KW-1185">Reference proteome</keyword>
<keyword evidence="6" id="KW-0732">Signal</keyword>
<keyword evidence="4" id="KW-0206">Cytoskeleton</keyword>
<evidence type="ECO:0000256" key="3">
    <source>
        <dbReference type="ARBA" id="ARBA00022701"/>
    </source>
</evidence>
<comment type="subcellular location">
    <subcellularLocation>
        <location evidence="1">Cytoplasm</location>
        <location evidence="1">Cytoskeleton</location>
    </subcellularLocation>
</comment>
<feature type="region of interest" description="Disordered" evidence="5">
    <location>
        <begin position="405"/>
        <end position="431"/>
    </location>
</feature>
<evidence type="ECO:0000256" key="5">
    <source>
        <dbReference type="SAM" id="MobiDB-lite"/>
    </source>
</evidence>
<dbReference type="InterPro" id="IPR007145">
    <property type="entry name" value="MAP65_Ase1_PRC1"/>
</dbReference>
<evidence type="ECO:0000313" key="7">
    <source>
        <dbReference type="EMBL" id="KAG6434451.1"/>
    </source>
</evidence>
<dbReference type="PANTHER" id="PTHR19321">
    <property type="entry name" value="PROTEIN REGULATOR OF CYTOKINESIS 1 PRC1-RELATED"/>
    <property type="match status" value="1"/>
</dbReference>
<feature type="region of interest" description="Disordered" evidence="5">
    <location>
        <begin position="231"/>
        <end position="255"/>
    </location>
</feature>
<dbReference type="Gene3D" id="1.20.58.1520">
    <property type="match status" value="1"/>
</dbReference>
<feature type="compositionally biased region" description="Low complexity" evidence="5">
    <location>
        <begin position="233"/>
        <end position="245"/>
    </location>
</feature>
<dbReference type="Proteomes" id="UP000298416">
    <property type="component" value="Unassembled WGS sequence"/>
</dbReference>